<comment type="caution">
    <text evidence="1">The sequence shown here is derived from an EMBL/GenBank/DDBJ whole genome shotgun (WGS) entry which is preliminary data.</text>
</comment>
<keyword evidence="2" id="KW-1185">Reference proteome</keyword>
<proteinExistence type="predicted"/>
<protein>
    <submittedName>
        <fullName evidence="1">Uncharacterized protein</fullName>
    </submittedName>
</protein>
<dbReference type="EMBL" id="MU277205">
    <property type="protein sequence ID" value="KAI0062889.1"/>
    <property type="molecule type" value="Genomic_DNA"/>
</dbReference>
<evidence type="ECO:0000313" key="1">
    <source>
        <dbReference type="EMBL" id="KAI0062889.1"/>
    </source>
</evidence>
<sequence length="144" mass="15993">MATVTLTARYNKQSEWDNLHGRRAKTPWVSAAVSMTCVGIMWLIIFVMWVFKSRQRRRDKRRIRQGRKPKHTQPVVPNYIVPPDPAILLGQRKPGDCAFEGRNPAIEMEETGLNGKVEDPSIAKHATGSGEAVAPTLLSSGSAV</sequence>
<reference evidence="1" key="2">
    <citation type="journal article" date="2022" name="New Phytol.">
        <title>Evolutionary transition to the ectomycorrhizal habit in the genomes of a hyperdiverse lineage of mushroom-forming fungi.</title>
        <authorList>
            <person name="Looney B."/>
            <person name="Miyauchi S."/>
            <person name="Morin E."/>
            <person name="Drula E."/>
            <person name="Courty P.E."/>
            <person name="Kohler A."/>
            <person name="Kuo A."/>
            <person name="LaButti K."/>
            <person name="Pangilinan J."/>
            <person name="Lipzen A."/>
            <person name="Riley R."/>
            <person name="Andreopoulos W."/>
            <person name="He G."/>
            <person name="Johnson J."/>
            <person name="Nolan M."/>
            <person name="Tritt A."/>
            <person name="Barry K.W."/>
            <person name="Grigoriev I.V."/>
            <person name="Nagy L.G."/>
            <person name="Hibbett D."/>
            <person name="Henrissat B."/>
            <person name="Matheny P.B."/>
            <person name="Labbe J."/>
            <person name="Martin F.M."/>
        </authorList>
    </citation>
    <scope>NUCLEOTIDE SEQUENCE</scope>
    <source>
        <strain evidence="1">HHB10654</strain>
    </source>
</reference>
<dbReference type="Proteomes" id="UP000814140">
    <property type="component" value="Unassembled WGS sequence"/>
</dbReference>
<accession>A0ACB8T217</accession>
<organism evidence="1 2">
    <name type="scientific">Artomyces pyxidatus</name>
    <dbReference type="NCBI Taxonomy" id="48021"/>
    <lineage>
        <taxon>Eukaryota</taxon>
        <taxon>Fungi</taxon>
        <taxon>Dikarya</taxon>
        <taxon>Basidiomycota</taxon>
        <taxon>Agaricomycotina</taxon>
        <taxon>Agaricomycetes</taxon>
        <taxon>Russulales</taxon>
        <taxon>Auriscalpiaceae</taxon>
        <taxon>Artomyces</taxon>
    </lineage>
</organism>
<gene>
    <name evidence="1" type="ORF">BV25DRAFT_1899608</name>
</gene>
<reference evidence="1" key="1">
    <citation type="submission" date="2021-03" db="EMBL/GenBank/DDBJ databases">
        <authorList>
            <consortium name="DOE Joint Genome Institute"/>
            <person name="Ahrendt S."/>
            <person name="Looney B.P."/>
            <person name="Miyauchi S."/>
            <person name="Morin E."/>
            <person name="Drula E."/>
            <person name="Courty P.E."/>
            <person name="Chicoki N."/>
            <person name="Fauchery L."/>
            <person name="Kohler A."/>
            <person name="Kuo A."/>
            <person name="Labutti K."/>
            <person name="Pangilinan J."/>
            <person name="Lipzen A."/>
            <person name="Riley R."/>
            <person name="Andreopoulos W."/>
            <person name="He G."/>
            <person name="Johnson J."/>
            <person name="Barry K.W."/>
            <person name="Grigoriev I.V."/>
            <person name="Nagy L."/>
            <person name="Hibbett D."/>
            <person name="Henrissat B."/>
            <person name="Matheny P.B."/>
            <person name="Labbe J."/>
            <person name="Martin F."/>
        </authorList>
    </citation>
    <scope>NUCLEOTIDE SEQUENCE</scope>
    <source>
        <strain evidence="1">HHB10654</strain>
    </source>
</reference>
<name>A0ACB8T217_9AGAM</name>
<evidence type="ECO:0000313" key="2">
    <source>
        <dbReference type="Proteomes" id="UP000814140"/>
    </source>
</evidence>